<accession>A0A2S0WLQ8</accession>
<name>A0A2S0WLQ8_9ACTN</name>
<evidence type="ECO:0000313" key="3">
    <source>
        <dbReference type="Proteomes" id="UP000244384"/>
    </source>
</evidence>
<sequence>MGEEYVRQIVDLSPGQRTRYLSQIRVLDGLEIRGTRIFGRPVDAIVEGGGSNEKVPTICQRPSSDATASSEQDVEFSWRH</sequence>
<gene>
    <name evidence="2" type="ORF">C3E78_08555</name>
</gene>
<dbReference type="AlphaFoldDB" id="A0A2S0WLQ8"/>
<dbReference type="Proteomes" id="UP000244384">
    <property type="component" value="Chromosome"/>
</dbReference>
<organism evidence="2 3">
    <name type="scientific">Aeromicrobium chenweiae</name>
    <dbReference type="NCBI Taxonomy" id="2079793"/>
    <lineage>
        <taxon>Bacteria</taxon>
        <taxon>Bacillati</taxon>
        <taxon>Actinomycetota</taxon>
        <taxon>Actinomycetes</taxon>
        <taxon>Propionibacteriales</taxon>
        <taxon>Nocardioidaceae</taxon>
        <taxon>Aeromicrobium</taxon>
    </lineage>
</organism>
<feature type="compositionally biased region" description="Polar residues" evidence="1">
    <location>
        <begin position="60"/>
        <end position="71"/>
    </location>
</feature>
<feature type="region of interest" description="Disordered" evidence="1">
    <location>
        <begin position="49"/>
        <end position="80"/>
    </location>
</feature>
<dbReference type="KEGG" id="aez:C3E78_08555"/>
<reference evidence="3" key="1">
    <citation type="submission" date="2018-01" db="EMBL/GenBank/DDBJ databases">
        <authorList>
            <person name="Li J."/>
        </authorList>
    </citation>
    <scope>NUCLEOTIDE SEQUENCE [LARGE SCALE GENOMIC DNA]</scope>
    <source>
        <strain evidence="3">592</strain>
    </source>
</reference>
<protein>
    <submittedName>
        <fullName evidence="2">Uncharacterized protein</fullName>
    </submittedName>
</protein>
<dbReference type="EMBL" id="CP026952">
    <property type="protein sequence ID" value="AWB92247.1"/>
    <property type="molecule type" value="Genomic_DNA"/>
</dbReference>
<evidence type="ECO:0000313" key="2">
    <source>
        <dbReference type="EMBL" id="AWB92247.1"/>
    </source>
</evidence>
<proteinExistence type="predicted"/>
<keyword evidence="3" id="KW-1185">Reference proteome</keyword>
<evidence type="ECO:0000256" key="1">
    <source>
        <dbReference type="SAM" id="MobiDB-lite"/>
    </source>
</evidence>